<feature type="transmembrane region" description="Helical" evidence="11">
    <location>
        <begin position="12"/>
        <end position="33"/>
    </location>
</feature>
<name>A0ABT7E078_9NEIS</name>
<dbReference type="SUPFAM" id="SSF49344">
    <property type="entry name" value="CBD9-like"/>
    <property type="match status" value="1"/>
</dbReference>
<keyword evidence="14" id="KW-1185">Reference proteome</keyword>
<dbReference type="SMART" id="SM00887">
    <property type="entry name" value="EB_dh"/>
    <property type="match status" value="1"/>
</dbReference>
<proteinExistence type="predicted"/>
<keyword evidence="8 11" id="KW-1133">Transmembrane helix</keyword>
<protein>
    <submittedName>
        <fullName evidence="13">Ethylbenzene dehydrogenase-related protein</fullName>
    </submittedName>
</protein>
<evidence type="ECO:0000256" key="9">
    <source>
        <dbReference type="ARBA" id="ARBA00023004"/>
    </source>
</evidence>
<evidence type="ECO:0000256" key="2">
    <source>
        <dbReference type="ARBA" id="ARBA00022448"/>
    </source>
</evidence>
<sequence>MLLFGPYPRIVLLHWLATPLCLISLVSGLRLQATSRPDNLSRALASLLPQGDMYGLHLWAACGWLLLCCAYLGHRQLSQRGRRRNPPSATLPAATLKGHHPFNHWLIHLGRWLVLGLVIIGLMLWLGGSTFAGGRLLMLHRWLAWGLLVYVVIHSLAQWALAGRVRAILLPHLPRRHWLTAVLVTVSLGGMSSLARPAWLWLTQATLPVPNIAADLIITIDGDASDSAWQQAPVRQVDTLQSGNDAAVVPVQIQALRQGEVIYFRFSWPDTSPSLRHLPLVKTAEGWRIQQHGFSQRDETEFYEDKLAVLFARHPDAAGASTLQQGPQPLAGKPAHITGRAYHAAPAGELVDVWHWKAVRTHGFNQLDDSHFGPAYPTVPGDIHYTGGYRSDPLQAGGYAENWSWPGDGIVTPKRLPRDPALLAPFQQAGADDPNLYWGLSWYETRPYSAQDDHYPIGTVMPSVLWKTRLEGDRGDVRAVARWYRGVWTLEAARALAATSRFDLELQDGIYMWVAVFDHSQTRHSYHLRPLRLQFSGGVRL</sequence>
<feature type="domain" description="Cytochrome c-552/DMSO reductase-like haem-binding" evidence="12">
    <location>
        <begin position="226"/>
        <end position="529"/>
    </location>
</feature>
<keyword evidence="3" id="KW-1003">Cell membrane</keyword>
<evidence type="ECO:0000256" key="11">
    <source>
        <dbReference type="SAM" id="Phobius"/>
    </source>
</evidence>
<dbReference type="Proteomes" id="UP001172778">
    <property type="component" value="Unassembled WGS sequence"/>
</dbReference>
<evidence type="ECO:0000256" key="5">
    <source>
        <dbReference type="ARBA" id="ARBA00022692"/>
    </source>
</evidence>
<comment type="subcellular location">
    <subcellularLocation>
        <location evidence="1">Cell membrane</location>
        <topology evidence="1">Multi-pass membrane protein</topology>
    </subcellularLocation>
</comment>
<evidence type="ECO:0000313" key="14">
    <source>
        <dbReference type="Proteomes" id="UP001172778"/>
    </source>
</evidence>
<evidence type="ECO:0000256" key="7">
    <source>
        <dbReference type="ARBA" id="ARBA00022982"/>
    </source>
</evidence>
<dbReference type="CDD" id="cd09625">
    <property type="entry name" value="DOMON_like_cytochrome"/>
    <property type="match status" value="1"/>
</dbReference>
<evidence type="ECO:0000313" key="13">
    <source>
        <dbReference type="EMBL" id="MDK2125717.1"/>
    </source>
</evidence>
<feature type="transmembrane region" description="Helical" evidence="11">
    <location>
        <begin position="53"/>
        <end position="74"/>
    </location>
</feature>
<evidence type="ECO:0000256" key="3">
    <source>
        <dbReference type="ARBA" id="ARBA00022475"/>
    </source>
</evidence>
<keyword evidence="9" id="KW-0408">Iron</keyword>
<keyword evidence="4" id="KW-0349">Heme</keyword>
<feature type="transmembrane region" description="Helical" evidence="11">
    <location>
        <begin position="112"/>
        <end position="133"/>
    </location>
</feature>
<evidence type="ECO:0000256" key="6">
    <source>
        <dbReference type="ARBA" id="ARBA00022723"/>
    </source>
</evidence>
<evidence type="ECO:0000256" key="1">
    <source>
        <dbReference type="ARBA" id="ARBA00004651"/>
    </source>
</evidence>
<dbReference type="SUPFAM" id="SSF81342">
    <property type="entry name" value="Transmembrane di-heme cytochromes"/>
    <property type="match status" value="1"/>
</dbReference>
<dbReference type="InterPro" id="IPR011577">
    <property type="entry name" value="Cyt_b561_bac/Ni-Hgenase"/>
</dbReference>
<keyword evidence="5 11" id="KW-0812">Transmembrane</keyword>
<evidence type="ECO:0000259" key="12">
    <source>
        <dbReference type="SMART" id="SM00887"/>
    </source>
</evidence>
<keyword evidence="10 11" id="KW-0472">Membrane</keyword>
<dbReference type="Pfam" id="PF01292">
    <property type="entry name" value="Ni_hydr_CYTB"/>
    <property type="match status" value="1"/>
</dbReference>
<dbReference type="InterPro" id="IPR019020">
    <property type="entry name" value="Cyt-c552/DMSO_Rdtase_haem-bd"/>
</dbReference>
<dbReference type="Gene3D" id="2.60.40.1190">
    <property type="match status" value="1"/>
</dbReference>
<keyword evidence="6" id="KW-0479">Metal-binding</keyword>
<dbReference type="InterPro" id="IPR016174">
    <property type="entry name" value="Di-haem_cyt_TM"/>
</dbReference>
<dbReference type="Pfam" id="PF09459">
    <property type="entry name" value="EB_dh"/>
    <property type="match status" value="1"/>
</dbReference>
<evidence type="ECO:0000256" key="10">
    <source>
        <dbReference type="ARBA" id="ARBA00023136"/>
    </source>
</evidence>
<comment type="caution">
    <text evidence="13">The sequence shown here is derived from an EMBL/GenBank/DDBJ whole genome shotgun (WGS) entry which is preliminary data.</text>
</comment>
<feature type="transmembrane region" description="Helical" evidence="11">
    <location>
        <begin position="178"/>
        <end position="202"/>
    </location>
</feature>
<evidence type="ECO:0000256" key="4">
    <source>
        <dbReference type="ARBA" id="ARBA00022617"/>
    </source>
</evidence>
<gene>
    <name evidence="13" type="ORF">PZA18_16810</name>
</gene>
<accession>A0ABT7E078</accession>
<keyword evidence="7" id="KW-0249">Electron transport</keyword>
<evidence type="ECO:0000256" key="8">
    <source>
        <dbReference type="ARBA" id="ARBA00022989"/>
    </source>
</evidence>
<dbReference type="RefSeq" id="WP_284102029.1">
    <property type="nucleotide sequence ID" value="NZ_JARRAF010000023.1"/>
</dbReference>
<organism evidence="13 14">
    <name type="scientific">Parachitinimonas caeni</name>
    <dbReference type="NCBI Taxonomy" id="3031301"/>
    <lineage>
        <taxon>Bacteria</taxon>
        <taxon>Pseudomonadati</taxon>
        <taxon>Pseudomonadota</taxon>
        <taxon>Betaproteobacteria</taxon>
        <taxon>Neisseriales</taxon>
        <taxon>Chitinibacteraceae</taxon>
        <taxon>Parachitinimonas</taxon>
    </lineage>
</organism>
<keyword evidence="2" id="KW-0813">Transport</keyword>
<dbReference type="EMBL" id="JARRAF010000023">
    <property type="protein sequence ID" value="MDK2125717.1"/>
    <property type="molecule type" value="Genomic_DNA"/>
</dbReference>
<reference evidence="13" key="1">
    <citation type="submission" date="2023-03" db="EMBL/GenBank/DDBJ databases">
        <title>Chitinimonas shenzhenensis gen. nov., sp. nov., a novel member of family Burkholderiaceae isolated from activated sludge collected in Shen Zhen, China.</title>
        <authorList>
            <person name="Wang X."/>
        </authorList>
    </citation>
    <scope>NUCLEOTIDE SEQUENCE</scope>
    <source>
        <strain evidence="13">DQS-5</strain>
    </source>
</reference>
<feature type="transmembrane region" description="Helical" evidence="11">
    <location>
        <begin position="139"/>
        <end position="157"/>
    </location>
</feature>